<dbReference type="Proteomes" id="UP000192927">
    <property type="component" value="Unassembled WGS sequence"/>
</dbReference>
<dbReference type="InterPro" id="IPR004354">
    <property type="entry name" value="Meiotic_Rec114"/>
</dbReference>
<feature type="compositionally biased region" description="Polar residues" evidence="1">
    <location>
        <begin position="175"/>
        <end position="187"/>
    </location>
</feature>
<evidence type="ECO:0000313" key="2">
    <source>
        <dbReference type="EMBL" id="SLM34567.1"/>
    </source>
</evidence>
<reference evidence="3" key="1">
    <citation type="submission" date="2017-03" db="EMBL/GenBank/DDBJ databases">
        <authorList>
            <person name="Sharma R."/>
            <person name="Thines M."/>
        </authorList>
    </citation>
    <scope>NUCLEOTIDE SEQUENCE [LARGE SCALE GENOMIC DNA]</scope>
</reference>
<organism evidence="2 3">
    <name type="scientific">Lasallia pustulata</name>
    <dbReference type="NCBI Taxonomy" id="136370"/>
    <lineage>
        <taxon>Eukaryota</taxon>
        <taxon>Fungi</taxon>
        <taxon>Dikarya</taxon>
        <taxon>Ascomycota</taxon>
        <taxon>Pezizomycotina</taxon>
        <taxon>Lecanoromycetes</taxon>
        <taxon>OSLEUM clade</taxon>
        <taxon>Umbilicariomycetidae</taxon>
        <taxon>Umbilicariales</taxon>
        <taxon>Umbilicariaceae</taxon>
        <taxon>Lasallia</taxon>
    </lineage>
</organism>
<feature type="region of interest" description="Disordered" evidence="1">
    <location>
        <begin position="174"/>
        <end position="199"/>
    </location>
</feature>
<name>A0A1W5CUP4_9LECA</name>
<dbReference type="GO" id="GO:0007131">
    <property type="term" value="P:reciprocal meiotic recombination"/>
    <property type="evidence" value="ECO:0007669"/>
    <property type="project" value="InterPro"/>
</dbReference>
<protein>
    <submittedName>
        <fullName evidence="2">Uncharacterized protein</fullName>
    </submittedName>
</protein>
<proteinExistence type="predicted"/>
<dbReference type="Pfam" id="PF03525">
    <property type="entry name" value="Meiotic_rec114"/>
    <property type="match status" value="1"/>
</dbReference>
<dbReference type="AlphaFoldDB" id="A0A1W5CUP4"/>
<keyword evidence="3" id="KW-1185">Reference proteome</keyword>
<evidence type="ECO:0000256" key="1">
    <source>
        <dbReference type="SAM" id="MobiDB-lite"/>
    </source>
</evidence>
<sequence length="496" mass="53668">MSLSNATSNSLSQQRSPAALNGLLTMPLGKFSYATTLALQSKPIWTHLPDRDNMFAVFDLVSSMGSGDDVSQRNVLKVVRASDLVESIDLDDLQPQVLKDDECAASMGLQDADRLVLIIHRAPLVAIRYPLPHGQVRRIQMKFAQAYDYTMAVGLLQRLKLPIRASAPIPRPHTAISNGYSRAQSRPASALLQPQEENLSSQRGKFSALPAHDPVARSSSVMLESSPFLGSSQIFRANSTSSMPRGVPFQEELTGAQRSLNADLNNDGNLDQLLPPKRELPFAKVKSKLPSKDALLTQQPTSSVDPLSLSDAVGIKRSTKKIKANHPINPASESLLTSTGLSAVESSENILSSSYTPSAVPVSTTFSSTEIPSSSPPVAYAVSSCAPTFLVPAGGNPSEPGQPKNPIEQITNPKDNAVSDEYFARIDTFIQKHHNRPLGETYFDNAAADRAAFAALPDAERLVAIDTQIMECVMDDGFLQLCEDVEMSWKRIALGF</sequence>
<dbReference type="EMBL" id="FWEW01000347">
    <property type="protein sequence ID" value="SLM34567.1"/>
    <property type="molecule type" value="Genomic_DNA"/>
</dbReference>
<evidence type="ECO:0000313" key="3">
    <source>
        <dbReference type="Proteomes" id="UP000192927"/>
    </source>
</evidence>
<accession>A0A1W5CUP4</accession>